<protein>
    <recommendedName>
        <fullName evidence="2">Calcineurin-like phosphoesterase domain-containing protein</fullName>
    </recommendedName>
</protein>
<dbReference type="InterPro" id="IPR029052">
    <property type="entry name" value="Metallo-depent_PP-like"/>
</dbReference>
<proteinExistence type="predicted"/>
<comment type="caution">
    <text evidence="1">The sequence shown here is derived from an EMBL/GenBank/DDBJ whole genome shotgun (WGS) entry which is preliminary data.</text>
</comment>
<gene>
    <name evidence="1" type="ORF">LCGC14_3067450</name>
</gene>
<feature type="non-terminal residue" evidence="1">
    <location>
        <position position="56"/>
    </location>
</feature>
<evidence type="ECO:0000313" key="1">
    <source>
        <dbReference type="EMBL" id="KKK56148.1"/>
    </source>
</evidence>
<organism evidence="1">
    <name type="scientific">marine sediment metagenome</name>
    <dbReference type="NCBI Taxonomy" id="412755"/>
    <lineage>
        <taxon>unclassified sequences</taxon>
        <taxon>metagenomes</taxon>
        <taxon>ecological metagenomes</taxon>
    </lineage>
</organism>
<dbReference type="EMBL" id="LAZR01065135">
    <property type="protein sequence ID" value="KKK56148.1"/>
    <property type="molecule type" value="Genomic_DNA"/>
</dbReference>
<reference evidence="1" key="1">
    <citation type="journal article" date="2015" name="Nature">
        <title>Complex archaea that bridge the gap between prokaryotes and eukaryotes.</title>
        <authorList>
            <person name="Spang A."/>
            <person name="Saw J.H."/>
            <person name="Jorgensen S.L."/>
            <person name="Zaremba-Niedzwiedzka K."/>
            <person name="Martijn J."/>
            <person name="Lind A.E."/>
            <person name="van Eijk R."/>
            <person name="Schleper C."/>
            <person name="Guy L."/>
            <person name="Ettema T.J."/>
        </authorList>
    </citation>
    <scope>NUCLEOTIDE SEQUENCE</scope>
</reference>
<sequence length="56" mass="6112">MKIAFTADTHLVCGYEGMTTEIQLEALRDAIYAENPDVIAHGGDVGEVRVDLNNFS</sequence>
<evidence type="ECO:0008006" key="2">
    <source>
        <dbReference type="Google" id="ProtNLM"/>
    </source>
</evidence>
<accession>A0A0F8WHQ9</accession>
<name>A0A0F8WHQ9_9ZZZZ</name>
<dbReference type="AlphaFoldDB" id="A0A0F8WHQ9"/>
<dbReference type="Gene3D" id="3.60.21.10">
    <property type="match status" value="1"/>
</dbReference>
<dbReference type="SUPFAM" id="SSF56300">
    <property type="entry name" value="Metallo-dependent phosphatases"/>
    <property type="match status" value="1"/>
</dbReference>